<accession>A0AAP0WMZ9</accession>
<feature type="transmembrane region" description="Helical" evidence="1">
    <location>
        <begin position="6"/>
        <end position="29"/>
    </location>
</feature>
<proteinExistence type="predicted"/>
<comment type="caution">
    <text evidence="2">The sequence shown here is derived from an EMBL/GenBank/DDBJ whole genome shotgun (WGS) entry which is preliminary data.</text>
</comment>
<protein>
    <submittedName>
        <fullName evidence="2">Uncharacterized protein</fullName>
    </submittedName>
</protein>
<dbReference type="EMBL" id="JBBPBK010000012">
    <property type="protein sequence ID" value="KAK9274118.1"/>
    <property type="molecule type" value="Genomic_DNA"/>
</dbReference>
<keyword evidence="1" id="KW-1133">Transmembrane helix</keyword>
<dbReference type="AlphaFoldDB" id="A0AAP0WMZ9"/>
<dbReference type="Proteomes" id="UP001415857">
    <property type="component" value="Unassembled WGS sequence"/>
</dbReference>
<organism evidence="2 3">
    <name type="scientific">Liquidambar formosana</name>
    <name type="common">Formosan gum</name>
    <dbReference type="NCBI Taxonomy" id="63359"/>
    <lineage>
        <taxon>Eukaryota</taxon>
        <taxon>Viridiplantae</taxon>
        <taxon>Streptophyta</taxon>
        <taxon>Embryophyta</taxon>
        <taxon>Tracheophyta</taxon>
        <taxon>Spermatophyta</taxon>
        <taxon>Magnoliopsida</taxon>
        <taxon>eudicotyledons</taxon>
        <taxon>Gunneridae</taxon>
        <taxon>Pentapetalae</taxon>
        <taxon>Saxifragales</taxon>
        <taxon>Altingiaceae</taxon>
        <taxon>Liquidambar</taxon>
    </lineage>
</organism>
<evidence type="ECO:0000256" key="1">
    <source>
        <dbReference type="SAM" id="Phobius"/>
    </source>
</evidence>
<evidence type="ECO:0000313" key="2">
    <source>
        <dbReference type="EMBL" id="KAK9274118.1"/>
    </source>
</evidence>
<keyword evidence="3" id="KW-1185">Reference proteome</keyword>
<evidence type="ECO:0000313" key="3">
    <source>
        <dbReference type="Proteomes" id="UP001415857"/>
    </source>
</evidence>
<feature type="transmembrane region" description="Helical" evidence="1">
    <location>
        <begin position="85"/>
        <end position="102"/>
    </location>
</feature>
<keyword evidence="1" id="KW-0472">Membrane</keyword>
<name>A0AAP0WMZ9_LIQFO</name>
<reference evidence="2 3" key="1">
    <citation type="journal article" date="2024" name="Plant J.">
        <title>Genome sequences and population genomics reveal climatic adaptation and genomic divergence between two closely related sweetgum species.</title>
        <authorList>
            <person name="Xu W.Q."/>
            <person name="Ren C.Q."/>
            <person name="Zhang X.Y."/>
            <person name="Comes H.P."/>
            <person name="Liu X.H."/>
            <person name="Li Y.G."/>
            <person name="Kettle C.J."/>
            <person name="Jalonen R."/>
            <person name="Gaisberger H."/>
            <person name="Ma Y.Z."/>
            <person name="Qiu Y.X."/>
        </authorList>
    </citation>
    <scope>NUCLEOTIDE SEQUENCE [LARGE SCALE GENOMIC DNA]</scope>
    <source>
        <strain evidence="2">Hangzhou</strain>
    </source>
</reference>
<sequence length="133" mass="14538">MEAELTAKIILAVVSGGLLVVFVGLYELLVLKPNRLRSKLQRQGIRGPSPSFLLGNIPEMKRIQLQVQSTAGNSTKRSPPPPPRLALVLLMIGFLPCFHILSNGDINMGTGLALLFPEEISHIHSVVNFYQIA</sequence>
<gene>
    <name evidence="2" type="ORF">L1049_018932</name>
</gene>
<keyword evidence="1" id="KW-0812">Transmembrane</keyword>